<organismHost>
    <name type="scientific">Mamestra configurata</name>
    <name type="common">bertha armyworm</name>
    <dbReference type="NCBI Taxonomy" id="174822"/>
</organismHost>
<evidence type="ECO:0000259" key="1">
    <source>
        <dbReference type="Pfam" id="PF10263"/>
    </source>
</evidence>
<dbReference type="PANTHER" id="PTHR21220">
    <property type="entry name" value="DNA-DEPENDENT METALLOPROTEASE SPRTN"/>
    <property type="match status" value="1"/>
</dbReference>
<dbReference type="PANTHER" id="PTHR21220:SF0">
    <property type="entry name" value="DNA-DEPENDENT METALLOPROTEASE SPRTN"/>
    <property type="match status" value="1"/>
</dbReference>
<dbReference type="InterPro" id="IPR044245">
    <property type="entry name" value="Spartan"/>
</dbReference>
<proteinExistence type="predicted"/>
<accession>A0A5B9G8G6</accession>
<protein>
    <submittedName>
        <fullName evidence="2">Xe-1</fullName>
    </submittedName>
</protein>
<dbReference type="GO" id="GO:0004222">
    <property type="term" value="F:metalloendopeptidase activity"/>
    <property type="evidence" value="ECO:0007669"/>
    <property type="project" value="InterPro"/>
</dbReference>
<dbReference type="GO" id="GO:0006974">
    <property type="term" value="P:DNA damage response"/>
    <property type="evidence" value="ECO:0007669"/>
    <property type="project" value="InterPro"/>
</dbReference>
<dbReference type="GO" id="GO:0031593">
    <property type="term" value="F:polyubiquitin modification-dependent protein binding"/>
    <property type="evidence" value="ECO:0007669"/>
    <property type="project" value="TreeGrafter"/>
</dbReference>
<reference evidence="2" key="1">
    <citation type="submission" date="2019-01" db="EMBL/GenBank/DDBJ databases">
        <title>Genomics of alphabaculovirus isolates infecting Mamestra species from North America and Eurasia.</title>
        <authorList>
            <person name="Erlandson M.A."/>
            <person name="Baldwin D."/>
            <person name="Theilmann D.A."/>
        </authorList>
    </citation>
    <scope>NUCLEOTIDE SEQUENCE</scope>
    <source>
        <strain evidence="2">AB260</strain>
    </source>
</reference>
<dbReference type="GO" id="GO:0003697">
    <property type="term" value="F:single-stranded DNA binding"/>
    <property type="evidence" value="ECO:0007669"/>
    <property type="project" value="InterPro"/>
</dbReference>
<feature type="domain" description="SprT-like" evidence="1">
    <location>
        <begin position="34"/>
        <end position="130"/>
    </location>
</feature>
<dbReference type="InterPro" id="IPR006640">
    <property type="entry name" value="SprT-like_domain"/>
</dbReference>
<organism evidence="2">
    <name type="scientific">Mamestra configurata nucleopolyhedrovirus</name>
    <name type="common">MacoNPV</name>
    <dbReference type="NCBI Taxonomy" id="207830"/>
    <lineage>
        <taxon>Viruses</taxon>
        <taxon>Viruses incertae sedis</taxon>
        <taxon>Naldaviricetes</taxon>
        <taxon>Lefavirales</taxon>
        <taxon>Baculoviridae</taxon>
        <taxon>Alphabaculovirus</taxon>
        <taxon>Alphabaculovirus maconfiguratae</taxon>
    </lineage>
</organism>
<sequence>MKTKSNIIVGPTFNMATRNRLLHRGPTSKILALSVFSKINRRVFDGRLKNVCIIWTKNGNIHSTGRTVYDHRTKQCYILLSVRLLNNTQYGCLIEKIIHEMCHAAVYVIDKRYRKNHGKPWIKWLQKVYNLNPRARFV</sequence>
<evidence type="ECO:0000313" key="2">
    <source>
        <dbReference type="EMBL" id="QEE79902.1"/>
    </source>
</evidence>
<name>A0A5B9G8G6_NPVMC</name>
<dbReference type="Pfam" id="PF10263">
    <property type="entry name" value="SprT-like"/>
    <property type="match status" value="1"/>
</dbReference>
<dbReference type="EMBL" id="MK409385">
    <property type="protein sequence ID" value="QEE79902.1"/>
    <property type="molecule type" value="Genomic_DNA"/>
</dbReference>